<feature type="region of interest" description="Disordered" evidence="10">
    <location>
        <begin position="972"/>
        <end position="1001"/>
    </location>
</feature>
<evidence type="ECO:0000256" key="6">
    <source>
        <dbReference type="ARBA" id="ARBA00023170"/>
    </source>
</evidence>
<keyword evidence="13" id="KW-1185">Reference proteome</keyword>
<gene>
    <name evidence="12" type="ORF">WMSIL1_LOCUS338</name>
</gene>
<evidence type="ECO:0000313" key="13">
    <source>
        <dbReference type="Proteomes" id="UP000321570"/>
    </source>
</evidence>
<feature type="region of interest" description="Disordered" evidence="10">
    <location>
        <begin position="1232"/>
        <end position="1318"/>
    </location>
</feature>
<sequence>MPLYRLIVFFLSAASAQWFPPILIQSDPQKQLFRPVNFPDLHEGFLSKFTQQLPHVPNYISGLDPSNFHWTSVTMFRESNSQISWLIAAGTSPKRNQSGTAFTTSFGAVVGCRIDVLAEKPGGFDIVSCEILGLDTGTPSLNHTDAGLLGKGLQSLNLPTGGVVVFCDPLSHSDRGSWFPGGRCNIMGRSNGRWWSGVPIEFCSAYGRTQPCAGGFSIDLRPSDDGENAQLLSGLPFALQNPRVRTVDDILGRAEQRIRDIGSQEDSFGYSVAWSPYSPGRREALAIVGSPPSNVQGFEVTRLGDDIDNQVLTVNGSNFGGLGFAVETSIVGSGLAVIGGAPYEDVGKVGANTGRVYVQFRDNEKLRNFTLEGSRPGEMFGYAIARIGDVDGDGIGEVAISAPALGIENIPGRVYIHRILADYRLEREPIQILEAPNNATGFGVSLSRSIDIDSDGGPELVVTTLDPKVPFLLYSLPLRLRAKCVSRFRPRVTANQIRKGDIITVRFTVNFIDSISGKPFPAPSSFKSRSYQVNPDILWLERYDFLNKYPNASDFLNELLFTKESFKLDPAKPRFSLEEISDIRVGISGSVSADAKLQAQEDAQFMELDTIPLHVAFRSILADSQCDRYTQSCPKSVQPLIDWSDCVWKLPPPTYLCPPHPKCSADLQVSINGGSDSHSPVQFGRREDANQTLTFVLRNNGPTGSEGVRVLLKALGWPKNETQPGIRVLINKVELRDAATGVLLATSDRPSSQWSINLPSIGAAALISSQQGTAIDPYQELFIIVNTFLSGLAPVRYEEEKSGDLDEMRKITSPGILANVSSVMEDPTMVTNVAVSIFDVIYKPQVRINPGAAPPALVDERKEPPHLTSSTKIVLGNDVGPRLEHVYLVENFGATDLNDLAFQLEIPVRFDEGDTLLYLTDKARLLDNGISDYRWVDTLPKMISANGSEVGFCEIEEEFVNPLNLTIREAGYSKPSQSDQPTIRRRRSVEANENSKELKPSRVTFTSPFGDNRVDVYFKRAGQRQTTISCASPNSPASSNYGNDLHFNIVCARIVCRLSKLPRADTIRVSLTGWLWTPTFFKNQLPDVKFVTRLSILDWGEPPKILLAYPEARLDFPDNPPFYELPQAVVFRGVTGKYRSRIPLWPIIVGVVCGIMLLFGLIASLYCCGFFRRRKKTNEAKRKSMMASASQKPVLDDHPATFLLDKGQNGKGSSSMNGRNAEIYTANPMHAGGPDLLYATSPQPPTPLPDEPEEWCDNRHPLTEAEEKFERLGPEEMRLAKDNSRDPSPSSSTGLPDWLMSEIKKNESKGKKSKAPKE</sequence>
<accession>A0A564XVQ4</accession>
<keyword evidence="9" id="KW-0812">Transmembrane</keyword>
<dbReference type="GO" id="GO:0008305">
    <property type="term" value="C:integrin complex"/>
    <property type="evidence" value="ECO:0007669"/>
    <property type="project" value="InterPro"/>
</dbReference>
<dbReference type="InterPro" id="IPR032695">
    <property type="entry name" value="Integrin_dom_sf"/>
</dbReference>
<evidence type="ECO:0000256" key="4">
    <source>
        <dbReference type="ARBA" id="ARBA00023037"/>
    </source>
</evidence>
<dbReference type="GO" id="GO:0009897">
    <property type="term" value="C:external side of plasma membrane"/>
    <property type="evidence" value="ECO:0007669"/>
    <property type="project" value="TreeGrafter"/>
</dbReference>
<dbReference type="SMART" id="SM00191">
    <property type="entry name" value="Int_alpha"/>
    <property type="match status" value="2"/>
</dbReference>
<protein>
    <recommendedName>
        <fullName evidence="11">Integrin alpha third immunoglobulin-like domain-containing protein</fullName>
    </recommendedName>
</protein>
<dbReference type="InterPro" id="IPR028994">
    <property type="entry name" value="Integrin_alpha_N"/>
</dbReference>
<feature type="chain" id="PRO_5022248524" description="Integrin alpha third immunoglobulin-like domain-containing protein" evidence="9">
    <location>
        <begin position="17"/>
        <end position="1318"/>
    </location>
</feature>
<evidence type="ECO:0000256" key="9">
    <source>
        <dbReference type="RuleBase" id="RU003762"/>
    </source>
</evidence>
<dbReference type="PANTHER" id="PTHR23220">
    <property type="entry name" value="INTEGRIN ALPHA"/>
    <property type="match status" value="1"/>
</dbReference>
<feature type="domain" description="Integrin alpha third immunoglobulin-like" evidence="11">
    <location>
        <begin position="950"/>
        <end position="1084"/>
    </location>
</feature>
<dbReference type="SUPFAM" id="SSF69318">
    <property type="entry name" value="Integrin alpha N-terminal domain"/>
    <property type="match status" value="1"/>
</dbReference>
<dbReference type="GO" id="GO:0033627">
    <property type="term" value="P:cell adhesion mediated by integrin"/>
    <property type="evidence" value="ECO:0007669"/>
    <property type="project" value="TreeGrafter"/>
</dbReference>
<feature type="compositionally biased region" description="Basic and acidic residues" evidence="10">
    <location>
        <begin position="1302"/>
        <end position="1318"/>
    </location>
</feature>
<dbReference type="InterPro" id="IPR000413">
    <property type="entry name" value="Integrin_alpha"/>
</dbReference>
<evidence type="ECO:0000256" key="10">
    <source>
        <dbReference type="SAM" id="MobiDB-lite"/>
    </source>
</evidence>
<dbReference type="SUPFAM" id="SSF69179">
    <property type="entry name" value="Integrin domains"/>
    <property type="match status" value="1"/>
</dbReference>
<evidence type="ECO:0000256" key="2">
    <source>
        <dbReference type="ARBA" id="ARBA00008054"/>
    </source>
</evidence>
<feature type="compositionally biased region" description="Basic and acidic residues" evidence="10">
    <location>
        <begin position="1256"/>
        <end position="1285"/>
    </location>
</feature>
<feature type="signal peptide" evidence="9">
    <location>
        <begin position="1"/>
        <end position="16"/>
    </location>
</feature>
<name>A0A564XVQ4_HYMDI</name>
<evidence type="ECO:0000313" key="12">
    <source>
        <dbReference type="EMBL" id="VUZ39050.1"/>
    </source>
</evidence>
<organism evidence="12 13">
    <name type="scientific">Hymenolepis diminuta</name>
    <name type="common">Rat tapeworm</name>
    <dbReference type="NCBI Taxonomy" id="6216"/>
    <lineage>
        <taxon>Eukaryota</taxon>
        <taxon>Metazoa</taxon>
        <taxon>Spiralia</taxon>
        <taxon>Lophotrochozoa</taxon>
        <taxon>Platyhelminthes</taxon>
        <taxon>Cestoda</taxon>
        <taxon>Eucestoda</taxon>
        <taxon>Cyclophyllidea</taxon>
        <taxon>Hymenolepididae</taxon>
        <taxon>Hymenolepis</taxon>
    </lineage>
</organism>
<dbReference type="InterPro" id="IPR013519">
    <property type="entry name" value="Int_alpha_beta-p"/>
</dbReference>
<evidence type="ECO:0000256" key="8">
    <source>
        <dbReference type="PROSITE-ProRule" id="PRU00803"/>
    </source>
</evidence>
<keyword evidence="9" id="KW-0732">Signal</keyword>
<proteinExistence type="inferred from homology"/>
<feature type="region of interest" description="Disordered" evidence="10">
    <location>
        <begin position="1200"/>
        <end position="1219"/>
    </location>
</feature>
<keyword evidence="6 9" id="KW-0675">Receptor</keyword>
<dbReference type="Gene3D" id="1.20.5.930">
    <property type="entry name" value="Bicelle-embedded integrin alpha(iib) transmembrane segment"/>
    <property type="match status" value="1"/>
</dbReference>
<feature type="compositionally biased region" description="Basic and acidic residues" evidence="10">
    <location>
        <begin position="988"/>
        <end position="1000"/>
    </location>
</feature>
<comment type="similarity">
    <text evidence="2 9">Belongs to the integrin alpha chain family.</text>
</comment>
<dbReference type="PANTHER" id="PTHR23220:SF133">
    <property type="entry name" value="INTEGRIN ALPHA-PS2"/>
    <property type="match status" value="1"/>
</dbReference>
<feature type="repeat" description="FG-GAP" evidence="8">
    <location>
        <begin position="366"/>
        <end position="426"/>
    </location>
</feature>
<dbReference type="GO" id="GO:0098609">
    <property type="term" value="P:cell-cell adhesion"/>
    <property type="evidence" value="ECO:0007669"/>
    <property type="project" value="TreeGrafter"/>
</dbReference>
<dbReference type="EMBL" id="CABIJS010000011">
    <property type="protein sequence ID" value="VUZ39050.1"/>
    <property type="molecule type" value="Genomic_DNA"/>
</dbReference>
<keyword evidence="7" id="KW-0325">Glycoprotein</keyword>
<dbReference type="Gene3D" id="2.60.40.1530">
    <property type="entry name" value="ntegrin, alpha v. Chain A, domain 4"/>
    <property type="match status" value="1"/>
</dbReference>
<dbReference type="GO" id="GO:0007160">
    <property type="term" value="P:cell-matrix adhesion"/>
    <property type="evidence" value="ECO:0007669"/>
    <property type="project" value="TreeGrafter"/>
</dbReference>
<reference evidence="12 13" key="1">
    <citation type="submission" date="2019-07" db="EMBL/GenBank/DDBJ databases">
        <authorList>
            <person name="Jastrzebski P J."/>
            <person name="Paukszto L."/>
            <person name="Jastrzebski P J."/>
        </authorList>
    </citation>
    <scope>NUCLEOTIDE SEQUENCE [LARGE SCALE GENOMIC DNA]</scope>
    <source>
        <strain evidence="12 13">WMS-il1</strain>
    </source>
</reference>
<evidence type="ECO:0000256" key="5">
    <source>
        <dbReference type="ARBA" id="ARBA00023136"/>
    </source>
</evidence>
<feature type="transmembrane region" description="Helical" evidence="9">
    <location>
        <begin position="1144"/>
        <end position="1171"/>
    </location>
</feature>
<keyword evidence="9" id="KW-1133">Transmembrane helix</keyword>
<dbReference type="GO" id="GO:0005178">
    <property type="term" value="F:integrin binding"/>
    <property type="evidence" value="ECO:0007669"/>
    <property type="project" value="TreeGrafter"/>
</dbReference>
<comment type="subcellular location">
    <subcellularLocation>
        <location evidence="1 9">Membrane</location>
        <topology evidence="1 9">Single-pass type I membrane protein</topology>
    </subcellularLocation>
</comment>
<evidence type="ECO:0000256" key="7">
    <source>
        <dbReference type="ARBA" id="ARBA00023180"/>
    </source>
</evidence>
<dbReference type="Gene3D" id="2.130.10.130">
    <property type="entry name" value="Integrin alpha, N-terminal"/>
    <property type="match status" value="1"/>
</dbReference>
<evidence type="ECO:0000256" key="3">
    <source>
        <dbReference type="ARBA" id="ARBA00022889"/>
    </source>
</evidence>
<keyword evidence="5 9" id="KW-0472">Membrane</keyword>
<keyword evidence="4 9" id="KW-0401">Integrin</keyword>
<dbReference type="PRINTS" id="PR01185">
    <property type="entry name" value="INTEGRINA"/>
</dbReference>
<keyword evidence="3 9" id="KW-0130">Cell adhesion</keyword>
<evidence type="ECO:0000259" key="11">
    <source>
        <dbReference type="Pfam" id="PF20806"/>
    </source>
</evidence>
<evidence type="ECO:0000256" key="1">
    <source>
        <dbReference type="ARBA" id="ARBA00004479"/>
    </source>
</evidence>
<dbReference type="Pfam" id="PF20806">
    <property type="entry name" value="Integrin_A_Ig_3"/>
    <property type="match status" value="1"/>
</dbReference>
<dbReference type="GO" id="GO:0007229">
    <property type="term" value="P:integrin-mediated signaling pathway"/>
    <property type="evidence" value="ECO:0007669"/>
    <property type="project" value="UniProtKB-KW"/>
</dbReference>
<dbReference type="InterPro" id="IPR048286">
    <property type="entry name" value="Integrin_alpha_Ig-like_3"/>
</dbReference>
<dbReference type="PROSITE" id="PS51470">
    <property type="entry name" value="FG_GAP"/>
    <property type="match status" value="1"/>
</dbReference>
<dbReference type="Proteomes" id="UP000321570">
    <property type="component" value="Unassembled WGS sequence"/>
</dbReference>